<dbReference type="Pfam" id="PF01112">
    <property type="entry name" value="Asparaginase_2"/>
    <property type="match status" value="2"/>
</dbReference>
<dbReference type="GO" id="GO:0004298">
    <property type="term" value="F:threonine-type endopeptidase activity"/>
    <property type="evidence" value="ECO:0007669"/>
    <property type="project" value="InterPro"/>
</dbReference>
<dbReference type="InterPro" id="IPR037464">
    <property type="entry name" value="Taspase1"/>
</dbReference>
<evidence type="ECO:0000313" key="5">
    <source>
        <dbReference type="EMBL" id="KEY64985.1"/>
    </source>
</evidence>
<keyword evidence="3" id="KW-0175">Coiled coil</keyword>
<evidence type="ECO:0000256" key="4">
    <source>
        <dbReference type="SAM" id="MobiDB-lite"/>
    </source>
</evidence>
<dbReference type="GO" id="GO:0051604">
    <property type="term" value="P:protein maturation"/>
    <property type="evidence" value="ECO:0007669"/>
    <property type="project" value="TreeGrafter"/>
</dbReference>
<feature type="active site" description="Nucleophile" evidence="1">
    <location>
        <position position="470"/>
    </location>
</feature>
<dbReference type="Gene3D" id="3.60.20.30">
    <property type="entry name" value="(Glycosyl)asparaginase"/>
    <property type="match status" value="1"/>
</dbReference>
<gene>
    <name evidence="5" type="ORF">S7711_09546</name>
</gene>
<feature type="site" description="Cleavage; by autolysis" evidence="2">
    <location>
        <begin position="469"/>
        <end position="470"/>
    </location>
</feature>
<feature type="compositionally biased region" description="Polar residues" evidence="4">
    <location>
        <begin position="409"/>
        <end position="431"/>
    </location>
</feature>
<evidence type="ECO:0008006" key="7">
    <source>
        <dbReference type="Google" id="ProtNLM"/>
    </source>
</evidence>
<dbReference type="AlphaFoldDB" id="A0A084AI56"/>
<accession>A0A084AI56</accession>
<name>A0A084AI56_STACB</name>
<dbReference type="OrthoDB" id="77601at2759"/>
<dbReference type="InterPro" id="IPR029055">
    <property type="entry name" value="Ntn_hydrolases_N"/>
</dbReference>
<feature type="region of interest" description="Disordered" evidence="4">
    <location>
        <begin position="371"/>
        <end position="456"/>
    </location>
</feature>
<feature type="coiled-coil region" evidence="3">
    <location>
        <begin position="237"/>
        <end position="264"/>
    </location>
</feature>
<feature type="compositionally biased region" description="Polar residues" evidence="4">
    <location>
        <begin position="305"/>
        <end position="317"/>
    </location>
</feature>
<keyword evidence="6" id="KW-1185">Reference proteome</keyword>
<reference evidence="5 6" key="1">
    <citation type="journal article" date="2014" name="BMC Genomics">
        <title>Comparative genome sequencing reveals chemotype-specific gene clusters in the toxigenic black mold Stachybotrys.</title>
        <authorList>
            <person name="Semeiks J."/>
            <person name="Borek D."/>
            <person name="Otwinowski Z."/>
            <person name="Grishin N.V."/>
        </authorList>
    </citation>
    <scope>NUCLEOTIDE SEQUENCE [LARGE SCALE GENOMIC DNA]</scope>
    <source>
        <strain evidence="6">CBS 109288 / IBT 7711</strain>
    </source>
</reference>
<organism evidence="5 6">
    <name type="scientific">Stachybotrys chartarum (strain CBS 109288 / IBT 7711)</name>
    <name type="common">Toxic black mold</name>
    <name type="synonym">Stilbospora chartarum</name>
    <dbReference type="NCBI Taxonomy" id="1280523"/>
    <lineage>
        <taxon>Eukaryota</taxon>
        <taxon>Fungi</taxon>
        <taxon>Dikarya</taxon>
        <taxon>Ascomycota</taxon>
        <taxon>Pezizomycotina</taxon>
        <taxon>Sordariomycetes</taxon>
        <taxon>Hypocreomycetidae</taxon>
        <taxon>Hypocreales</taxon>
        <taxon>Stachybotryaceae</taxon>
        <taxon>Stachybotrys</taxon>
    </lineage>
</organism>
<feature type="region of interest" description="Disordered" evidence="4">
    <location>
        <begin position="305"/>
        <end position="341"/>
    </location>
</feature>
<dbReference type="CDD" id="cd04514">
    <property type="entry name" value="Taspase1_like"/>
    <property type="match status" value="2"/>
</dbReference>
<dbReference type="GO" id="GO:0005737">
    <property type="term" value="C:cytoplasm"/>
    <property type="evidence" value="ECO:0007669"/>
    <property type="project" value="TreeGrafter"/>
</dbReference>
<protein>
    <recommendedName>
        <fullName evidence="7">Asparaginase</fullName>
    </recommendedName>
</protein>
<sequence>MRKASRGRAEKNTTQLAADVMSLLLLQFRHHAHTCHRNTLCNTSSSAAFKRQQRMTQRSHHGTPAGILGSVHSTDGTVDRMLRQGQKQKHIPAIFIHAGAGFHSHQNEHIHLQACVAAAEMGMKFLRAGATATEAIEAALRVLEDKEITNAGYGSNLSIDGTVECDATIVDYLGRSGACGAVPNIRNPISLAKLILDTSTQPLTLRRVPPNALVGEGARLFAEEHGMVTHANEYLVSKNARDRFVRWQEDLKRAEAKLKESRADSGSAQVNPGCTPCQYDTASSSEPPKTFPRDHAAAIMAGTWNEGQPDSPYTGTPGTDIAGAPESSGYFRPSGSSPMVSPMREAVDRLQSHPIGSMTNKEGTAVSILGKIHGKPAGTSARVAGKIRSRSRTRGTPESSEANRDGSISPVSKSEQSSNTNDRSVTMSDTGSLRGIKRPLQTANEGRKIDFQTDGRTLPGTLKEDFVTDTIGAIAVDDQGRIAAGSSSGGIGMKHRGRLGPAALVGIGTAVVPGVDDDEESSTVAAVTSGTGEHMATTMASQRCAERIYFGTRRGSKGADIHDDDEDAIMESFVAEDFMNHPGVKNCHSAGAIGVMVVKKTRTGYYLYFAHNTDSFALASMGAQEKEPRCTMSRLAGGAKIAKGGRKIRVL</sequence>
<dbReference type="SUPFAM" id="SSF56235">
    <property type="entry name" value="N-terminal nucleophile aminohydrolases (Ntn hydrolases)"/>
    <property type="match status" value="1"/>
</dbReference>
<dbReference type="Proteomes" id="UP000028045">
    <property type="component" value="Unassembled WGS sequence"/>
</dbReference>
<dbReference type="EMBL" id="KL648718">
    <property type="protein sequence ID" value="KEY64985.1"/>
    <property type="molecule type" value="Genomic_DNA"/>
</dbReference>
<evidence type="ECO:0000256" key="2">
    <source>
        <dbReference type="PIRSR" id="PIRSR600246-3"/>
    </source>
</evidence>
<evidence type="ECO:0000313" key="6">
    <source>
        <dbReference type="Proteomes" id="UP000028045"/>
    </source>
</evidence>
<dbReference type="PANTHER" id="PTHR10188">
    <property type="entry name" value="L-ASPARAGINASE"/>
    <property type="match status" value="1"/>
</dbReference>
<dbReference type="PANTHER" id="PTHR10188:SF8">
    <property type="entry name" value="THREONINE ASPARTASE 1"/>
    <property type="match status" value="1"/>
</dbReference>
<evidence type="ECO:0000256" key="3">
    <source>
        <dbReference type="SAM" id="Coils"/>
    </source>
</evidence>
<dbReference type="FunFam" id="3.60.20.30:FF:000007">
    <property type="entry name" value="Similar to threonine aspartase"/>
    <property type="match status" value="1"/>
</dbReference>
<evidence type="ECO:0000256" key="1">
    <source>
        <dbReference type="PIRSR" id="PIRSR600246-1"/>
    </source>
</evidence>
<dbReference type="InterPro" id="IPR000246">
    <property type="entry name" value="Peptidase_T2"/>
</dbReference>
<dbReference type="HOGENOM" id="CLU_021603_5_2_1"/>
<proteinExistence type="predicted"/>